<protein>
    <recommendedName>
        <fullName evidence="6">ABC transporter substrate-binding protein PnrA-like domain-containing protein</fullName>
    </recommendedName>
</protein>
<keyword evidence="4" id="KW-0472">Membrane</keyword>
<dbReference type="InterPro" id="IPR050957">
    <property type="entry name" value="BMP_lipoprotein"/>
</dbReference>
<evidence type="ECO:0000256" key="5">
    <source>
        <dbReference type="ARBA" id="ARBA00023288"/>
    </source>
</evidence>
<evidence type="ECO:0000259" key="6">
    <source>
        <dbReference type="Pfam" id="PF02608"/>
    </source>
</evidence>
<evidence type="ECO:0000256" key="2">
    <source>
        <dbReference type="ARBA" id="ARBA00022475"/>
    </source>
</evidence>
<evidence type="ECO:0000313" key="7">
    <source>
        <dbReference type="EMBL" id="SVC79995.1"/>
    </source>
</evidence>
<dbReference type="AlphaFoldDB" id="A0A382Q4Y7"/>
<dbReference type="InterPro" id="IPR003760">
    <property type="entry name" value="PnrA-like"/>
</dbReference>
<dbReference type="Pfam" id="PF02608">
    <property type="entry name" value="Bmp"/>
    <property type="match status" value="1"/>
</dbReference>
<reference evidence="7" key="1">
    <citation type="submission" date="2018-05" db="EMBL/GenBank/DDBJ databases">
        <authorList>
            <person name="Lanie J.A."/>
            <person name="Ng W.-L."/>
            <person name="Kazmierczak K.M."/>
            <person name="Andrzejewski T.M."/>
            <person name="Davidsen T.M."/>
            <person name="Wayne K.J."/>
            <person name="Tettelin H."/>
            <person name="Glass J.I."/>
            <person name="Rusch D."/>
            <person name="Podicherti R."/>
            <person name="Tsui H.-C.T."/>
            <person name="Winkler M.E."/>
        </authorList>
    </citation>
    <scope>NUCLEOTIDE SEQUENCE</scope>
</reference>
<keyword evidence="2" id="KW-1003">Cell membrane</keyword>
<evidence type="ECO:0000256" key="4">
    <source>
        <dbReference type="ARBA" id="ARBA00023136"/>
    </source>
</evidence>
<accession>A0A382Q4Y7</accession>
<dbReference type="EMBL" id="UINC01111635">
    <property type="protein sequence ID" value="SVC79995.1"/>
    <property type="molecule type" value="Genomic_DNA"/>
</dbReference>
<sequence>PLRVAIVAPSASDDLAFSQSMVDSVNALDRDIDLSITDGTFIIEDAAAAIRGYAEDGHDVVIAHGTQFGASLMEIAPDFPDVTFAWGTATDTQGLDNVFAYSPAADEGGYVNGWIASSLTETGIIGVVGPIEAGDAVAYINGFEAGALAGGAAEVNVTYTGSFGDVALAAEAAEAHLANNADVLTGTAQMVVGAVGVAADSDVPWFGTQANQTSLAPDLVVASQVYHWEVALEEMLSLRDSGVLGGQAFEINLANGGLVIEFNDAFALPAGVRDEAETMITGIGTGTVDISAPASGGLDVVACGLDEVDGDLNFYNWSEYMDPDLITAFQDQYGVT</sequence>
<organism evidence="7">
    <name type="scientific">marine metagenome</name>
    <dbReference type="NCBI Taxonomy" id="408172"/>
    <lineage>
        <taxon>unclassified sequences</taxon>
        <taxon>metagenomes</taxon>
        <taxon>ecological metagenomes</taxon>
    </lineage>
</organism>
<evidence type="ECO:0000256" key="3">
    <source>
        <dbReference type="ARBA" id="ARBA00022729"/>
    </source>
</evidence>
<name>A0A382Q4Y7_9ZZZZ</name>
<dbReference type="Gene3D" id="3.40.190.10">
    <property type="entry name" value="Periplasmic binding protein-like II"/>
    <property type="match status" value="1"/>
</dbReference>
<gene>
    <name evidence="7" type="ORF">METZ01_LOCUS332849</name>
</gene>
<dbReference type="Gene3D" id="3.40.50.2300">
    <property type="match status" value="2"/>
</dbReference>
<comment type="subcellular location">
    <subcellularLocation>
        <location evidence="1">Cell membrane</location>
    </subcellularLocation>
</comment>
<evidence type="ECO:0000256" key="1">
    <source>
        <dbReference type="ARBA" id="ARBA00004236"/>
    </source>
</evidence>
<proteinExistence type="predicted"/>
<feature type="domain" description="ABC transporter substrate-binding protein PnrA-like" evidence="6">
    <location>
        <begin position="3"/>
        <end position="261"/>
    </location>
</feature>
<feature type="non-terminal residue" evidence="7">
    <location>
        <position position="1"/>
    </location>
</feature>
<keyword evidence="3" id="KW-0732">Signal</keyword>
<dbReference type="GO" id="GO:0005886">
    <property type="term" value="C:plasma membrane"/>
    <property type="evidence" value="ECO:0007669"/>
    <property type="project" value="UniProtKB-SubCell"/>
</dbReference>
<keyword evidence="5" id="KW-0449">Lipoprotein</keyword>
<dbReference type="PANTHER" id="PTHR34296:SF2">
    <property type="entry name" value="ABC TRANSPORTER GUANOSINE-BINDING PROTEIN NUPN"/>
    <property type="match status" value="1"/>
</dbReference>
<feature type="non-terminal residue" evidence="7">
    <location>
        <position position="336"/>
    </location>
</feature>
<dbReference type="PANTHER" id="PTHR34296">
    <property type="entry name" value="TRANSCRIPTIONAL ACTIVATOR PROTEIN MED"/>
    <property type="match status" value="1"/>
</dbReference>